<dbReference type="EMBL" id="JADGJH010003929">
    <property type="protein sequence ID" value="KAJ3088051.1"/>
    <property type="molecule type" value="Genomic_DNA"/>
</dbReference>
<gene>
    <name evidence="1" type="ORF">HK100_008166</name>
</gene>
<accession>A0AAD5SQ06</accession>
<organism evidence="1 2">
    <name type="scientific">Physocladia obscura</name>
    <dbReference type="NCBI Taxonomy" id="109957"/>
    <lineage>
        <taxon>Eukaryota</taxon>
        <taxon>Fungi</taxon>
        <taxon>Fungi incertae sedis</taxon>
        <taxon>Chytridiomycota</taxon>
        <taxon>Chytridiomycota incertae sedis</taxon>
        <taxon>Chytridiomycetes</taxon>
        <taxon>Chytridiales</taxon>
        <taxon>Chytriomycetaceae</taxon>
        <taxon>Physocladia</taxon>
    </lineage>
</organism>
<reference evidence="1" key="1">
    <citation type="submission" date="2020-05" db="EMBL/GenBank/DDBJ databases">
        <title>Phylogenomic resolution of chytrid fungi.</title>
        <authorList>
            <person name="Stajich J.E."/>
            <person name="Amses K."/>
            <person name="Simmons R."/>
            <person name="Seto K."/>
            <person name="Myers J."/>
            <person name="Bonds A."/>
            <person name="Quandt C.A."/>
            <person name="Barry K."/>
            <person name="Liu P."/>
            <person name="Grigoriev I."/>
            <person name="Longcore J.E."/>
            <person name="James T.Y."/>
        </authorList>
    </citation>
    <scope>NUCLEOTIDE SEQUENCE</scope>
    <source>
        <strain evidence="1">JEL0513</strain>
    </source>
</reference>
<dbReference type="Proteomes" id="UP001211907">
    <property type="component" value="Unassembled WGS sequence"/>
</dbReference>
<protein>
    <submittedName>
        <fullName evidence="1">Uncharacterized protein</fullName>
    </submittedName>
</protein>
<dbReference type="AlphaFoldDB" id="A0AAD5SQ06"/>
<feature type="non-terminal residue" evidence="1">
    <location>
        <position position="200"/>
    </location>
</feature>
<keyword evidence="2" id="KW-1185">Reference proteome</keyword>
<sequence>MAKDADALAHAMSALDLKMNIAAIGYLKTALKSEYGSALEVLTVKLFAECFVSAPAANSEPHIAKPNEKGSIRVIYDIARDDTRDLLPRIIAADVAAFIRYKEENYCEGLRMLKLSQALAQILINSNQTMRIIAGYKSAKKKRDTEFIYIYEFISVVATKYLNRACRHMNQFERRANSLLDNFIPAMSKLMAKYHFQDDY</sequence>
<name>A0AAD5SQ06_9FUNG</name>
<comment type="caution">
    <text evidence="1">The sequence shown here is derived from an EMBL/GenBank/DDBJ whole genome shotgun (WGS) entry which is preliminary data.</text>
</comment>
<evidence type="ECO:0000313" key="2">
    <source>
        <dbReference type="Proteomes" id="UP001211907"/>
    </source>
</evidence>
<proteinExistence type="predicted"/>
<evidence type="ECO:0000313" key="1">
    <source>
        <dbReference type="EMBL" id="KAJ3088051.1"/>
    </source>
</evidence>